<evidence type="ECO:0000256" key="5">
    <source>
        <dbReference type="PROSITE-ProRule" id="PRU00042"/>
    </source>
</evidence>
<evidence type="ECO:0000256" key="1">
    <source>
        <dbReference type="ARBA" id="ARBA00022723"/>
    </source>
</evidence>
<sequence>MEEFEMGENGSDNDDEKYKTPLELVEVQYNDQEDFDKFLPVLDDNDSTYSFHFTRGYSDYKRKYRKTSRINKKGPYTCEECGKVIRFRQKFDQHMLRDHGIARPYSCPTCGQQFKEHRSMEKHTALHEMELTAHENFEVVHHTLGTKADKSGGSWSSCIGSLSHCKMCAKPVVLMEGGNPFRELCQVCKQKILQSQLYQSKKFQSSEVDFYKCETCSLEFKDKDSWNTHCLEHTSTEKFIKVCEICSKTFVSSRLKARHIRSEHINPERKNCQACDAGCVCKKVAANKTKEIHGKSKIQAAPRKMPYIFELKTMSEQKPQTKHLPSPHPKIFHCMYCKFRHDDREKLNQHINEKHISNRIIHCDECSHTFFRESSLKNHKRFHSGECSYLCPICGLSFITQGNVFSHLRIHPNSAKSLVEL</sequence>
<evidence type="ECO:0000313" key="8">
    <source>
        <dbReference type="RefSeq" id="XP_013791162.1"/>
    </source>
</evidence>
<dbReference type="Proteomes" id="UP000694941">
    <property type="component" value="Unplaced"/>
</dbReference>
<keyword evidence="3 5" id="KW-0863">Zinc-finger</keyword>
<gene>
    <name evidence="8" type="primary">LOC106475011</name>
</gene>
<dbReference type="SUPFAM" id="SSF57667">
    <property type="entry name" value="beta-beta-alpha zinc fingers"/>
    <property type="match status" value="2"/>
</dbReference>
<proteinExistence type="predicted"/>
<evidence type="ECO:0000256" key="4">
    <source>
        <dbReference type="ARBA" id="ARBA00022833"/>
    </source>
</evidence>
<evidence type="ECO:0000259" key="6">
    <source>
        <dbReference type="PROSITE" id="PS50157"/>
    </source>
</evidence>
<evidence type="ECO:0000256" key="3">
    <source>
        <dbReference type="ARBA" id="ARBA00022771"/>
    </source>
</evidence>
<evidence type="ECO:0000256" key="2">
    <source>
        <dbReference type="ARBA" id="ARBA00022737"/>
    </source>
</evidence>
<keyword evidence="4" id="KW-0862">Zinc</keyword>
<feature type="domain" description="C2H2-type" evidence="6">
    <location>
        <begin position="76"/>
        <end position="104"/>
    </location>
</feature>
<dbReference type="PROSITE" id="PS00028">
    <property type="entry name" value="ZINC_FINGER_C2H2_1"/>
    <property type="match status" value="6"/>
</dbReference>
<organism evidence="7 8">
    <name type="scientific">Limulus polyphemus</name>
    <name type="common">Atlantic horseshoe crab</name>
    <dbReference type="NCBI Taxonomy" id="6850"/>
    <lineage>
        <taxon>Eukaryota</taxon>
        <taxon>Metazoa</taxon>
        <taxon>Ecdysozoa</taxon>
        <taxon>Arthropoda</taxon>
        <taxon>Chelicerata</taxon>
        <taxon>Merostomata</taxon>
        <taxon>Xiphosura</taxon>
        <taxon>Limulidae</taxon>
        <taxon>Limulus</taxon>
    </lineage>
</organism>
<feature type="domain" description="C2H2-type" evidence="6">
    <location>
        <begin position="389"/>
        <end position="416"/>
    </location>
</feature>
<dbReference type="GeneID" id="106475011"/>
<dbReference type="InterPro" id="IPR036236">
    <property type="entry name" value="Znf_C2H2_sf"/>
</dbReference>
<reference evidence="8" key="1">
    <citation type="submission" date="2025-08" db="UniProtKB">
        <authorList>
            <consortium name="RefSeq"/>
        </authorList>
    </citation>
    <scope>IDENTIFICATION</scope>
    <source>
        <tissue evidence="8">Muscle</tissue>
    </source>
</reference>
<keyword evidence="1" id="KW-0479">Metal-binding</keyword>
<dbReference type="RefSeq" id="XP_013791162.1">
    <property type="nucleotide sequence ID" value="XM_013935708.2"/>
</dbReference>
<feature type="domain" description="C2H2-type" evidence="6">
    <location>
        <begin position="361"/>
        <end position="388"/>
    </location>
</feature>
<dbReference type="InterPro" id="IPR013087">
    <property type="entry name" value="Znf_C2H2_type"/>
</dbReference>
<dbReference type="PANTHER" id="PTHR24379:SF127">
    <property type="entry name" value="BLOODY FINGERS-RELATED"/>
    <property type="match status" value="1"/>
</dbReference>
<keyword evidence="7" id="KW-1185">Reference proteome</keyword>
<evidence type="ECO:0000313" key="7">
    <source>
        <dbReference type="Proteomes" id="UP000694941"/>
    </source>
</evidence>
<dbReference type="Pfam" id="PF00096">
    <property type="entry name" value="zf-C2H2"/>
    <property type="match status" value="1"/>
</dbReference>
<protein>
    <submittedName>
        <fullName evidence="8">Zinc finger protein 595-like</fullName>
    </submittedName>
</protein>
<feature type="domain" description="C2H2-type" evidence="6">
    <location>
        <begin position="105"/>
        <end position="132"/>
    </location>
</feature>
<accession>A0ABM1BYM7</accession>
<dbReference type="PANTHER" id="PTHR24379">
    <property type="entry name" value="KRAB AND ZINC FINGER DOMAIN-CONTAINING"/>
    <property type="match status" value="1"/>
</dbReference>
<feature type="domain" description="C2H2-type" evidence="6">
    <location>
        <begin position="211"/>
        <end position="238"/>
    </location>
</feature>
<dbReference type="PROSITE" id="PS50157">
    <property type="entry name" value="ZINC_FINGER_C2H2_2"/>
    <property type="match status" value="5"/>
</dbReference>
<dbReference type="Gene3D" id="3.30.160.60">
    <property type="entry name" value="Classic Zinc Finger"/>
    <property type="match status" value="4"/>
</dbReference>
<keyword evidence="2" id="KW-0677">Repeat</keyword>
<name>A0ABM1BYM7_LIMPO</name>
<dbReference type="SMART" id="SM00355">
    <property type="entry name" value="ZnF_C2H2"/>
    <property type="match status" value="7"/>
</dbReference>